<dbReference type="Gene3D" id="3.40.50.300">
    <property type="entry name" value="P-loop containing nucleotide triphosphate hydrolases"/>
    <property type="match status" value="1"/>
</dbReference>
<dbReference type="Gene3D" id="3.40.50.2300">
    <property type="match status" value="1"/>
</dbReference>
<dbReference type="PROSITE" id="PS50045">
    <property type="entry name" value="SIGMA54_INTERACT_4"/>
    <property type="match status" value="1"/>
</dbReference>
<protein>
    <submittedName>
        <fullName evidence="12">Sigma-54-dependent Fis family transcriptional regulator</fullName>
    </submittedName>
</protein>
<dbReference type="InterPro" id="IPR009057">
    <property type="entry name" value="Homeodomain-like_sf"/>
</dbReference>
<proteinExistence type="predicted"/>
<dbReference type="SUPFAM" id="SSF52172">
    <property type="entry name" value="CheY-like"/>
    <property type="match status" value="1"/>
</dbReference>
<dbReference type="GO" id="GO:0000160">
    <property type="term" value="P:phosphorelay signal transduction system"/>
    <property type="evidence" value="ECO:0007669"/>
    <property type="project" value="InterPro"/>
</dbReference>
<dbReference type="Pfam" id="PF02954">
    <property type="entry name" value="HTH_8"/>
    <property type="match status" value="1"/>
</dbReference>
<dbReference type="InterPro" id="IPR002197">
    <property type="entry name" value="HTH_Fis"/>
</dbReference>
<evidence type="ECO:0000256" key="6">
    <source>
        <dbReference type="ARBA" id="ARBA00023015"/>
    </source>
</evidence>
<sequence length="455" mass="51585">MDRQFRILVIDDEETMLRIISRSLEQDNYIVETFRTGTDAISRLHNGDVDIVITDLMLPDRDGFDVIKETHAIDENIPVVVITAYSSIESAVKAIKSGAYDFIPKPFDPEHISIVVKRAVETRNLKLENIGLKMKLKDLPDSGEIIGTSHAMQQVFDMIEKVKNTDGTVLLIGESGVGKELVARAIHYKSKRSEKPFIAINCGALPDELLESELFGYEKGAFTGAINRKIGLFEAANGGTVFLDEVSSISQMMQVKLLRFLQERSFMRLGGKETISVDVRIIAATNEYLRDAVNKGVFRKDLYYRLNVIPIEIPPLRERREDIPLLIRHFIRKFSLKISKDIKGIDRQAEELLKNYKWEGNVRELENVIERAITITNDAFIGVNDMPDEIKNNKGSLLLEETADYPTTLSLFDIERIHISKVLKSVNNNKSKAARILGIDYSTLLRKLKSMEIDI</sequence>
<dbReference type="InterPro" id="IPR058031">
    <property type="entry name" value="AAA_lid_NorR"/>
</dbReference>
<comment type="subcellular location">
    <subcellularLocation>
        <location evidence="1">Cytoplasm</location>
    </subcellularLocation>
</comment>
<dbReference type="Pfam" id="PF00072">
    <property type="entry name" value="Response_reg"/>
    <property type="match status" value="1"/>
</dbReference>
<keyword evidence="6" id="KW-0805">Transcription regulation</keyword>
<dbReference type="InterPro" id="IPR025943">
    <property type="entry name" value="Sigma_54_int_dom_ATP-bd_2"/>
</dbReference>
<comment type="caution">
    <text evidence="12">The sequence shown here is derived from an EMBL/GenBank/DDBJ whole genome shotgun (WGS) entry which is preliminary data.</text>
</comment>
<dbReference type="GO" id="GO:0005524">
    <property type="term" value="F:ATP binding"/>
    <property type="evidence" value="ECO:0007669"/>
    <property type="project" value="UniProtKB-KW"/>
</dbReference>
<dbReference type="SUPFAM" id="SSF46689">
    <property type="entry name" value="Homeodomain-like"/>
    <property type="match status" value="1"/>
</dbReference>
<dbReference type="SMART" id="SM00448">
    <property type="entry name" value="REC"/>
    <property type="match status" value="1"/>
</dbReference>
<keyword evidence="4" id="KW-0547">Nucleotide-binding</keyword>
<keyword evidence="3" id="KW-0597">Phosphoprotein</keyword>
<dbReference type="Pfam" id="PF00158">
    <property type="entry name" value="Sigma54_activat"/>
    <property type="match status" value="1"/>
</dbReference>
<dbReference type="SUPFAM" id="SSF52540">
    <property type="entry name" value="P-loop containing nucleoside triphosphate hydrolases"/>
    <property type="match status" value="1"/>
</dbReference>
<organism evidence="12">
    <name type="scientific">hot springs metagenome</name>
    <dbReference type="NCBI Taxonomy" id="433727"/>
    <lineage>
        <taxon>unclassified sequences</taxon>
        <taxon>metagenomes</taxon>
        <taxon>ecological metagenomes</taxon>
    </lineage>
</organism>
<dbReference type="GO" id="GO:0043565">
    <property type="term" value="F:sequence-specific DNA binding"/>
    <property type="evidence" value="ECO:0007669"/>
    <property type="project" value="InterPro"/>
</dbReference>
<dbReference type="SMART" id="SM00382">
    <property type="entry name" value="AAA"/>
    <property type="match status" value="1"/>
</dbReference>
<dbReference type="InterPro" id="IPR011006">
    <property type="entry name" value="CheY-like_superfamily"/>
</dbReference>
<dbReference type="PROSITE" id="PS00676">
    <property type="entry name" value="SIGMA54_INTERACT_2"/>
    <property type="match status" value="1"/>
</dbReference>
<evidence type="ECO:0000256" key="3">
    <source>
        <dbReference type="ARBA" id="ARBA00022553"/>
    </source>
</evidence>
<dbReference type="CDD" id="cd00009">
    <property type="entry name" value="AAA"/>
    <property type="match status" value="1"/>
</dbReference>
<evidence type="ECO:0000313" key="12">
    <source>
        <dbReference type="EMBL" id="GER94693.1"/>
    </source>
</evidence>
<evidence type="ECO:0000256" key="7">
    <source>
        <dbReference type="ARBA" id="ARBA00023125"/>
    </source>
</evidence>
<evidence type="ECO:0000256" key="5">
    <source>
        <dbReference type="ARBA" id="ARBA00022840"/>
    </source>
</evidence>
<dbReference type="PANTHER" id="PTHR32071">
    <property type="entry name" value="TRANSCRIPTIONAL REGULATORY PROTEIN"/>
    <property type="match status" value="1"/>
</dbReference>
<dbReference type="PROSITE" id="PS50110">
    <property type="entry name" value="RESPONSE_REGULATORY"/>
    <property type="match status" value="1"/>
</dbReference>
<dbReference type="Gene3D" id="1.10.10.60">
    <property type="entry name" value="Homeodomain-like"/>
    <property type="match status" value="1"/>
</dbReference>
<dbReference type="GO" id="GO:0006355">
    <property type="term" value="P:regulation of DNA-templated transcription"/>
    <property type="evidence" value="ECO:0007669"/>
    <property type="project" value="InterPro"/>
</dbReference>
<feature type="domain" description="Response regulatory" evidence="11">
    <location>
        <begin position="6"/>
        <end position="120"/>
    </location>
</feature>
<keyword evidence="8" id="KW-0010">Activator</keyword>
<evidence type="ECO:0000259" key="11">
    <source>
        <dbReference type="PROSITE" id="PS50110"/>
    </source>
</evidence>
<evidence type="ECO:0000259" key="10">
    <source>
        <dbReference type="PROSITE" id="PS50045"/>
    </source>
</evidence>
<keyword evidence="5" id="KW-0067">ATP-binding</keyword>
<dbReference type="AlphaFoldDB" id="A0A5J4L4X9"/>
<evidence type="ECO:0000256" key="1">
    <source>
        <dbReference type="ARBA" id="ARBA00004496"/>
    </source>
</evidence>
<dbReference type="FunFam" id="3.40.50.2300:FF:000018">
    <property type="entry name" value="DNA-binding transcriptional regulator NtrC"/>
    <property type="match status" value="1"/>
</dbReference>
<dbReference type="FunFam" id="3.40.50.300:FF:000006">
    <property type="entry name" value="DNA-binding transcriptional regulator NtrC"/>
    <property type="match status" value="1"/>
</dbReference>
<evidence type="ECO:0000256" key="4">
    <source>
        <dbReference type="ARBA" id="ARBA00022741"/>
    </source>
</evidence>
<keyword evidence="9" id="KW-0804">Transcription</keyword>
<dbReference type="InterPro" id="IPR001789">
    <property type="entry name" value="Sig_transdc_resp-reg_receiver"/>
</dbReference>
<keyword evidence="7" id="KW-0238">DNA-binding</keyword>
<accession>A0A5J4L4X9</accession>
<dbReference type="InterPro" id="IPR025662">
    <property type="entry name" value="Sigma_54_int_dom_ATP-bd_1"/>
</dbReference>
<dbReference type="Gene3D" id="1.10.8.60">
    <property type="match status" value="1"/>
</dbReference>
<keyword evidence="2" id="KW-0963">Cytoplasm</keyword>
<dbReference type="InterPro" id="IPR002078">
    <property type="entry name" value="Sigma_54_int"/>
</dbReference>
<dbReference type="FunFam" id="1.10.8.60:FF:000014">
    <property type="entry name" value="DNA-binding transcriptional regulator NtrC"/>
    <property type="match status" value="1"/>
</dbReference>
<evidence type="ECO:0000256" key="8">
    <source>
        <dbReference type="ARBA" id="ARBA00023159"/>
    </source>
</evidence>
<dbReference type="InterPro" id="IPR027417">
    <property type="entry name" value="P-loop_NTPase"/>
</dbReference>
<evidence type="ECO:0000256" key="9">
    <source>
        <dbReference type="ARBA" id="ARBA00023163"/>
    </source>
</evidence>
<reference evidence="12" key="1">
    <citation type="submission" date="2019-10" db="EMBL/GenBank/DDBJ databases">
        <title>Metagenomic sequencing of thiosulfate-disproportionating enrichment culture.</title>
        <authorList>
            <person name="Umezawa K."/>
            <person name="Kojima H."/>
            <person name="Fukui M."/>
        </authorList>
    </citation>
    <scope>NUCLEOTIDE SEQUENCE</scope>
    <source>
        <strain evidence="12">45J</strain>
    </source>
</reference>
<gene>
    <name evidence="12" type="ORF">A45J_2457</name>
</gene>
<evidence type="ECO:0000256" key="2">
    <source>
        <dbReference type="ARBA" id="ARBA00022490"/>
    </source>
</evidence>
<feature type="domain" description="Sigma-54 factor interaction" evidence="10">
    <location>
        <begin position="145"/>
        <end position="374"/>
    </location>
</feature>
<dbReference type="GO" id="GO:0005737">
    <property type="term" value="C:cytoplasm"/>
    <property type="evidence" value="ECO:0007669"/>
    <property type="project" value="UniProtKB-SubCell"/>
</dbReference>
<dbReference type="EMBL" id="BLAB01000001">
    <property type="protein sequence ID" value="GER94693.1"/>
    <property type="molecule type" value="Genomic_DNA"/>
</dbReference>
<name>A0A5J4L4X9_9ZZZZ</name>
<dbReference type="Pfam" id="PF25601">
    <property type="entry name" value="AAA_lid_14"/>
    <property type="match status" value="1"/>
</dbReference>
<dbReference type="InterPro" id="IPR003593">
    <property type="entry name" value="AAA+_ATPase"/>
</dbReference>
<dbReference type="PRINTS" id="PR01590">
    <property type="entry name" value="HTHFIS"/>
</dbReference>
<dbReference type="PROSITE" id="PS00675">
    <property type="entry name" value="SIGMA54_INTERACT_1"/>
    <property type="match status" value="1"/>
</dbReference>